<proteinExistence type="inferred from homology"/>
<dbReference type="Gene3D" id="3.40.50.300">
    <property type="entry name" value="P-loop containing nucleotide triphosphate hydrolases"/>
    <property type="match status" value="1"/>
</dbReference>
<keyword evidence="2" id="KW-0813">Transport</keyword>
<keyword evidence="3" id="KW-0547">Nucleotide-binding</keyword>
<dbReference type="PANTHER" id="PTHR42798:SF2">
    <property type="entry name" value="ABC TRANSPORTER ATP-BINDING PROTEIN MG467-RELATED"/>
    <property type="match status" value="1"/>
</dbReference>
<evidence type="ECO:0000256" key="4">
    <source>
        <dbReference type="ARBA" id="ARBA00022840"/>
    </source>
</evidence>
<dbReference type="GO" id="GO:0005524">
    <property type="term" value="F:ATP binding"/>
    <property type="evidence" value="ECO:0007669"/>
    <property type="project" value="UniProtKB-KW"/>
</dbReference>
<sequence>MGEVTVHALQGVDFTIGEGEFVVILGPSGSGKSTILNIAGGIDVPTAGQVLYRGQDISGYNQKRLTNYRRNAVGFVFQFYNLMQNLTALENITLAAEMAAHPIDPRKLLAQIDMAERGGHFPSQLSGGQQQRVAIARAIAKNPDMLLCDEPTGALDVSTGIQVIHLLKDFNETYRKTVVIITHNSGIAEVADRVLIVKDGRIAGDRSNANPIAPEEVAW</sequence>
<dbReference type="InterPro" id="IPR003593">
    <property type="entry name" value="AAA+_ATPase"/>
</dbReference>
<evidence type="ECO:0000256" key="1">
    <source>
        <dbReference type="ARBA" id="ARBA00005417"/>
    </source>
</evidence>
<organism evidence="6 7">
    <name type="scientific">Caproiciproducens faecalis</name>
    <dbReference type="NCBI Taxonomy" id="2820301"/>
    <lineage>
        <taxon>Bacteria</taxon>
        <taxon>Bacillati</taxon>
        <taxon>Bacillota</taxon>
        <taxon>Clostridia</taxon>
        <taxon>Eubacteriales</taxon>
        <taxon>Acutalibacteraceae</taxon>
        <taxon>Caproiciproducens</taxon>
    </lineage>
</organism>
<dbReference type="PROSITE" id="PS50893">
    <property type="entry name" value="ABC_TRANSPORTER_2"/>
    <property type="match status" value="1"/>
</dbReference>
<gene>
    <name evidence="6" type="ORF">J5W02_04145</name>
</gene>
<dbReference type="PANTHER" id="PTHR42798">
    <property type="entry name" value="LIPOPROTEIN-RELEASING SYSTEM ATP-BINDING PROTEIN LOLD"/>
    <property type="match status" value="1"/>
</dbReference>
<evidence type="ECO:0000256" key="2">
    <source>
        <dbReference type="ARBA" id="ARBA00022448"/>
    </source>
</evidence>
<evidence type="ECO:0000256" key="3">
    <source>
        <dbReference type="ARBA" id="ARBA00022741"/>
    </source>
</evidence>
<dbReference type="CDD" id="cd03255">
    <property type="entry name" value="ABC_MJ0796_LolCDE_FtsE"/>
    <property type="match status" value="1"/>
</dbReference>
<accession>A0ABS7DLM3</accession>
<keyword evidence="7" id="KW-1185">Reference proteome</keyword>
<dbReference type="EMBL" id="JAGFNZ010000001">
    <property type="protein sequence ID" value="MBW7571994.1"/>
    <property type="molecule type" value="Genomic_DNA"/>
</dbReference>
<protein>
    <submittedName>
        <fullName evidence="6">ABC transporter ATP-binding protein</fullName>
    </submittedName>
</protein>
<dbReference type="SMART" id="SM00382">
    <property type="entry name" value="AAA"/>
    <property type="match status" value="1"/>
</dbReference>
<name>A0ABS7DLM3_9FIRM</name>
<dbReference type="InterPro" id="IPR017911">
    <property type="entry name" value="MacB-like_ATP-bd"/>
</dbReference>
<dbReference type="SUPFAM" id="SSF52540">
    <property type="entry name" value="P-loop containing nucleoside triphosphate hydrolases"/>
    <property type="match status" value="1"/>
</dbReference>
<comment type="caution">
    <text evidence="6">The sequence shown here is derived from an EMBL/GenBank/DDBJ whole genome shotgun (WGS) entry which is preliminary data.</text>
</comment>
<dbReference type="Pfam" id="PF00005">
    <property type="entry name" value="ABC_tran"/>
    <property type="match status" value="1"/>
</dbReference>
<evidence type="ECO:0000313" key="6">
    <source>
        <dbReference type="EMBL" id="MBW7571994.1"/>
    </source>
</evidence>
<evidence type="ECO:0000313" key="7">
    <source>
        <dbReference type="Proteomes" id="UP000719942"/>
    </source>
</evidence>
<dbReference type="PROSITE" id="PS00211">
    <property type="entry name" value="ABC_TRANSPORTER_1"/>
    <property type="match status" value="1"/>
</dbReference>
<evidence type="ECO:0000259" key="5">
    <source>
        <dbReference type="PROSITE" id="PS50893"/>
    </source>
</evidence>
<reference evidence="6 7" key="1">
    <citation type="submission" date="2021-03" db="EMBL/GenBank/DDBJ databases">
        <title>Caproiciproducens sp. nov. isolated from feces of cow.</title>
        <authorList>
            <person name="Choi J.-Y."/>
        </authorList>
    </citation>
    <scope>NUCLEOTIDE SEQUENCE [LARGE SCALE GENOMIC DNA]</scope>
    <source>
        <strain evidence="6 7">AGMB10547</strain>
    </source>
</reference>
<dbReference type="InterPro" id="IPR027417">
    <property type="entry name" value="P-loop_NTPase"/>
</dbReference>
<dbReference type="InterPro" id="IPR017871">
    <property type="entry name" value="ABC_transporter-like_CS"/>
</dbReference>
<keyword evidence="4 6" id="KW-0067">ATP-binding</keyword>
<dbReference type="Proteomes" id="UP000719942">
    <property type="component" value="Unassembled WGS sequence"/>
</dbReference>
<feature type="domain" description="ABC transporter" evidence="5">
    <location>
        <begin position="1"/>
        <end position="217"/>
    </location>
</feature>
<dbReference type="InterPro" id="IPR003439">
    <property type="entry name" value="ABC_transporter-like_ATP-bd"/>
</dbReference>
<comment type="similarity">
    <text evidence="1">Belongs to the ABC transporter superfamily.</text>
</comment>